<evidence type="ECO:0000313" key="5">
    <source>
        <dbReference type="EMBL" id="GAA6166517.1"/>
    </source>
</evidence>
<evidence type="ECO:0000259" key="4">
    <source>
        <dbReference type="PROSITE" id="PS50110"/>
    </source>
</evidence>
<proteinExistence type="predicted"/>
<dbReference type="SUPFAM" id="SSF81606">
    <property type="entry name" value="PP2C-like"/>
    <property type="match status" value="1"/>
</dbReference>
<dbReference type="Pfam" id="PF07228">
    <property type="entry name" value="SpoIIE"/>
    <property type="match status" value="1"/>
</dbReference>
<dbReference type="PROSITE" id="PS50110">
    <property type="entry name" value="RESPONSE_REGULATORY"/>
    <property type="match status" value="1"/>
</dbReference>
<dbReference type="InterPro" id="IPR049510">
    <property type="entry name" value="RssB-like_REC"/>
</dbReference>
<dbReference type="InterPro" id="IPR011006">
    <property type="entry name" value="CheY-like_superfamily"/>
</dbReference>
<feature type="domain" description="Response regulatory" evidence="4">
    <location>
        <begin position="7"/>
        <end position="121"/>
    </location>
</feature>
<evidence type="ECO:0000256" key="1">
    <source>
        <dbReference type="ARBA" id="ARBA00022801"/>
    </source>
</evidence>
<organism evidence="5 6">
    <name type="scientific">Sessilibacter corallicola</name>
    <dbReference type="NCBI Taxonomy" id="2904075"/>
    <lineage>
        <taxon>Bacteria</taxon>
        <taxon>Pseudomonadati</taxon>
        <taxon>Pseudomonadota</taxon>
        <taxon>Gammaproteobacteria</taxon>
        <taxon>Cellvibrionales</taxon>
        <taxon>Cellvibrionaceae</taxon>
        <taxon>Sessilibacter</taxon>
    </lineage>
</organism>
<keyword evidence="1" id="KW-0378">Hydrolase</keyword>
<dbReference type="RefSeq" id="WP_233086454.1">
    <property type="nucleotide sequence ID" value="NZ_BAABWN010000001.1"/>
</dbReference>
<dbReference type="SMART" id="SM00331">
    <property type="entry name" value="PP2C_SIG"/>
    <property type="match status" value="1"/>
</dbReference>
<dbReference type="SMART" id="SM00448">
    <property type="entry name" value="REC"/>
    <property type="match status" value="1"/>
</dbReference>
<dbReference type="CDD" id="cd17555">
    <property type="entry name" value="REC_RssB-like"/>
    <property type="match status" value="1"/>
</dbReference>
<name>A0ABQ0A4F0_9GAMM</name>
<feature type="coiled-coil region" evidence="3">
    <location>
        <begin position="124"/>
        <end position="155"/>
    </location>
</feature>
<reference evidence="5 6" key="1">
    <citation type="submission" date="2024-04" db="EMBL/GenBank/DDBJ databases">
        <title>Draft genome sequence of Sessilibacter corallicola NBRC 116591.</title>
        <authorList>
            <person name="Miyakawa T."/>
            <person name="Kusuya Y."/>
            <person name="Miura T."/>
        </authorList>
    </citation>
    <scope>NUCLEOTIDE SEQUENCE [LARGE SCALE GENOMIC DNA]</scope>
    <source>
        <strain evidence="5 6">KU-00831-HH</strain>
    </source>
</reference>
<accession>A0ABQ0A4F0</accession>
<dbReference type="Gene3D" id="3.40.50.2300">
    <property type="match status" value="1"/>
</dbReference>
<protein>
    <submittedName>
        <fullName evidence="5">SpoIIE family protein phosphatase</fullName>
    </submittedName>
</protein>
<dbReference type="PANTHER" id="PTHR43156:SF2">
    <property type="entry name" value="STAGE II SPORULATION PROTEIN E"/>
    <property type="match status" value="1"/>
</dbReference>
<dbReference type="EMBL" id="BAABWN010000001">
    <property type="protein sequence ID" value="GAA6166517.1"/>
    <property type="molecule type" value="Genomic_DNA"/>
</dbReference>
<dbReference type="InterPro" id="IPR052016">
    <property type="entry name" value="Bact_Sigma-Reg"/>
</dbReference>
<feature type="modified residue" description="4-aspartylphosphate" evidence="2">
    <location>
        <position position="56"/>
    </location>
</feature>
<gene>
    <name evidence="5" type="ORF">NBRC116591_03270</name>
</gene>
<keyword evidence="2" id="KW-0597">Phosphoprotein</keyword>
<sequence length="396" mass="44541">MVISKRKLLLIDDDQLVRQSIRAYLEDSGFEVFESDDGARGLELFQEIKPDVVLSDLRMPGIDGLNVLQEIHKINSEIGVIVISGAGLMNDAVEALRHGASDFLIKPIVDMEVLVHAINRTLERQDLLLENKRYRERLEQANLELKENLLTLEKDQHSGRLVQQRLLPLSPFLRNGYTATHRLFPSLYLSGDFIDYAYLGDRYLAFYLTDVAGHGASSAFVTIWLKHQVTRMVRENGFFSDPETFEQGTDWMLQEINGGLKQGRFQTHLTCLIGVIDTHEHQLRYSVAGHLPLPVLVNNGKAEFLHGKGKPVGIFPNPNWEVFSCHFPPDSSLIVLSDGIFETMNESSLIDKEAKLLELLSLSNGTMESVATVLGLHKEMDIPDDISVLSITQGKH</sequence>
<dbReference type="Pfam" id="PF00072">
    <property type="entry name" value="Response_reg"/>
    <property type="match status" value="1"/>
</dbReference>
<evidence type="ECO:0000313" key="6">
    <source>
        <dbReference type="Proteomes" id="UP001465153"/>
    </source>
</evidence>
<dbReference type="InterPro" id="IPR001789">
    <property type="entry name" value="Sig_transdc_resp-reg_receiver"/>
</dbReference>
<keyword evidence="3" id="KW-0175">Coiled coil</keyword>
<dbReference type="Gene3D" id="3.60.40.10">
    <property type="entry name" value="PPM-type phosphatase domain"/>
    <property type="match status" value="1"/>
</dbReference>
<dbReference type="Proteomes" id="UP001465153">
    <property type="component" value="Unassembled WGS sequence"/>
</dbReference>
<keyword evidence="6" id="KW-1185">Reference proteome</keyword>
<dbReference type="InterPro" id="IPR036457">
    <property type="entry name" value="PPM-type-like_dom_sf"/>
</dbReference>
<dbReference type="InterPro" id="IPR001932">
    <property type="entry name" value="PPM-type_phosphatase-like_dom"/>
</dbReference>
<dbReference type="PANTHER" id="PTHR43156">
    <property type="entry name" value="STAGE II SPORULATION PROTEIN E-RELATED"/>
    <property type="match status" value="1"/>
</dbReference>
<dbReference type="Gene3D" id="1.20.5.390">
    <property type="entry name" value="L1 transposable element, trimerization domain"/>
    <property type="match status" value="1"/>
</dbReference>
<comment type="caution">
    <text evidence="5">The sequence shown here is derived from an EMBL/GenBank/DDBJ whole genome shotgun (WGS) entry which is preliminary data.</text>
</comment>
<evidence type="ECO:0000256" key="3">
    <source>
        <dbReference type="SAM" id="Coils"/>
    </source>
</evidence>
<dbReference type="SUPFAM" id="SSF52172">
    <property type="entry name" value="CheY-like"/>
    <property type="match status" value="1"/>
</dbReference>
<evidence type="ECO:0000256" key="2">
    <source>
        <dbReference type="PROSITE-ProRule" id="PRU00169"/>
    </source>
</evidence>